<reference evidence="2" key="1">
    <citation type="journal article" date="2015" name="Nature">
        <title>Complex archaea that bridge the gap between prokaryotes and eukaryotes.</title>
        <authorList>
            <person name="Spang A."/>
            <person name="Saw J.H."/>
            <person name="Jorgensen S.L."/>
            <person name="Zaremba-Niedzwiedzka K."/>
            <person name="Martijn J."/>
            <person name="Lind A.E."/>
            <person name="van Eijk R."/>
            <person name="Schleper C."/>
            <person name="Guy L."/>
            <person name="Ettema T.J."/>
        </authorList>
    </citation>
    <scope>NUCLEOTIDE SEQUENCE</scope>
</reference>
<dbReference type="EMBL" id="LAZR01028666">
    <property type="protein sequence ID" value="KKL61902.1"/>
    <property type="molecule type" value="Genomic_DNA"/>
</dbReference>
<dbReference type="InterPro" id="IPR027417">
    <property type="entry name" value="P-loop_NTPase"/>
</dbReference>
<evidence type="ECO:0000259" key="1">
    <source>
        <dbReference type="Pfam" id="PF13307"/>
    </source>
</evidence>
<dbReference type="GO" id="GO:0003676">
    <property type="term" value="F:nucleic acid binding"/>
    <property type="evidence" value="ECO:0007669"/>
    <property type="project" value="InterPro"/>
</dbReference>
<dbReference type="GO" id="GO:0004386">
    <property type="term" value="F:helicase activity"/>
    <property type="evidence" value="ECO:0007669"/>
    <property type="project" value="InterPro"/>
</dbReference>
<feature type="domain" description="ATP-dependent helicase C-terminal" evidence="1">
    <location>
        <begin position="1"/>
        <end position="88"/>
    </location>
</feature>
<proteinExistence type="predicted"/>
<sequence>VDVVGEALSLLVITRLPSSVPNDPVFQARSELYEDPFNQYAVPQAVLRFKQGFGRLIRSTTDTGFVVCLDHRIVTRGYGRAFLDALPDVEVVRDEVSG</sequence>
<dbReference type="Gene3D" id="3.40.50.300">
    <property type="entry name" value="P-loop containing nucleotide triphosphate hydrolases"/>
    <property type="match status" value="1"/>
</dbReference>
<name>A0A0F9GFH2_9ZZZZ</name>
<organism evidence="2">
    <name type="scientific">marine sediment metagenome</name>
    <dbReference type="NCBI Taxonomy" id="412755"/>
    <lineage>
        <taxon>unclassified sequences</taxon>
        <taxon>metagenomes</taxon>
        <taxon>ecological metagenomes</taxon>
    </lineage>
</organism>
<dbReference type="InterPro" id="IPR006555">
    <property type="entry name" value="ATP-dep_Helicase_C"/>
</dbReference>
<feature type="non-terminal residue" evidence="2">
    <location>
        <position position="1"/>
    </location>
</feature>
<protein>
    <recommendedName>
        <fullName evidence="1">ATP-dependent helicase C-terminal domain-containing protein</fullName>
    </recommendedName>
</protein>
<dbReference type="Pfam" id="PF13307">
    <property type="entry name" value="Helicase_C_2"/>
    <property type="match status" value="1"/>
</dbReference>
<comment type="caution">
    <text evidence="2">The sequence shown here is derived from an EMBL/GenBank/DDBJ whole genome shotgun (WGS) entry which is preliminary data.</text>
</comment>
<dbReference type="GO" id="GO:0006139">
    <property type="term" value="P:nucleobase-containing compound metabolic process"/>
    <property type="evidence" value="ECO:0007669"/>
    <property type="project" value="InterPro"/>
</dbReference>
<evidence type="ECO:0000313" key="2">
    <source>
        <dbReference type="EMBL" id="KKL61902.1"/>
    </source>
</evidence>
<gene>
    <name evidence="2" type="ORF">LCGC14_2190570</name>
</gene>
<dbReference type="GO" id="GO:0016818">
    <property type="term" value="F:hydrolase activity, acting on acid anhydrides, in phosphorus-containing anhydrides"/>
    <property type="evidence" value="ECO:0007669"/>
    <property type="project" value="InterPro"/>
</dbReference>
<dbReference type="AlphaFoldDB" id="A0A0F9GFH2"/>
<dbReference type="GO" id="GO:0005524">
    <property type="term" value="F:ATP binding"/>
    <property type="evidence" value="ECO:0007669"/>
    <property type="project" value="InterPro"/>
</dbReference>
<accession>A0A0F9GFH2</accession>